<feature type="transmembrane region" description="Helical" evidence="2">
    <location>
        <begin position="6"/>
        <end position="29"/>
    </location>
</feature>
<organism evidence="3 4">
    <name type="scientific">Bifidobacterium scaligerum</name>
    <dbReference type="NCBI Taxonomy" id="2052656"/>
    <lineage>
        <taxon>Bacteria</taxon>
        <taxon>Bacillati</taxon>
        <taxon>Actinomycetota</taxon>
        <taxon>Actinomycetes</taxon>
        <taxon>Bifidobacteriales</taxon>
        <taxon>Bifidobacteriaceae</taxon>
        <taxon>Bifidobacterium</taxon>
    </lineage>
</organism>
<dbReference type="RefSeq" id="WP_100495787.1">
    <property type="nucleotide sequence ID" value="NZ_PGLQ01000001.1"/>
</dbReference>
<evidence type="ECO:0000313" key="3">
    <source>
        <dbReference type="EMBL" id="PJM80017.1"/>
    </source>
</evidence>
<comment type="caution">
    <text evidence="3">The sequence shown here is derived from an EMBL/GenBank/DDBJ whole genome shotgun (WGS) entry which is preliminary data.</text>
</comment>
<gene>
    <name evidence="3" type="ORF">CUU80_02470</name>
</gene>
<evidence type="ECO:0000313" key="4">
    <source>
        <dbReference type="Proteomes" id="UP000228755"/>
    </source>
</evidence>
<feature type="region of interest" description="Disordered" evidence="1">
    <location>
        <begin position="86"/>
        <end position="105"/>
    </location>
</feature>
<name>A0A2M9HT82_9BIFI</name>
<evidence type="ECO:0000256" key="1">
    <source>
        <dbReference type="SAM" id="MobiDB-lite"/>
    </source>
</evidence>
<evidence type="ECO:0000256" key="2">
    <source>
        <dbReference type="SAM" id="Phobius"/>
    </source>
</evidence>
<dbReference type="Proteomes" id="UP000228755">
    <property type="component" value="Unassembled WGS sequence"/>
</dbReference>
<dbReference type="EMBL" id="PGLQ01000001">
    <property type="protein sequence ID" value="PJM80017.1"/>
    <property type="molecule type" value="Genomic_DNA"/>
</dbReference>
<keyword evidence="4" id="KW-1185">Reference proteome</keyword>
<sequence>MTETLPTWAMLLAAVIGSGATGTFTAWLLKRFDKPTVLDRAVRELLLCRLEDLRHEMVADHHGVADEDLKGRSQRLYDLYHEMGGNGHGTALNQDIQQAPIAPRQ</sequence>
<dbReference type="OrthoDB" id="3182403at2"/>
<dbReference type="AlphaFoldDB" id="A0A2M9HT82"/>
<keyword evidence="2" id="KW-1133">Transmembrane helix</keyword>
<keyword evidence="2" id="KW-0472">Membrane</keyword>
<proteinExistence type="predicted"/>
<reference evidence="3 4" key="1">
    <citation type="submission" date="2017-11" db="EMBL/GenBank/DDBJ databases">
        <title>Draft genome sequences of strains TRE 1, TRE D, TRE H and TRI 7, isolated from tamarins, belonging to four potential novel Bifidobacterium species.</title>
        <authorList>
            <person name="Mattarelli P."/>
            <person name="Modesto M."/>
            <person name="Bonetti A."/>
            <person name="Puglisi E."/>
            <person name="Morelli L."/>
        </authorList>
    </citation>
    <scope>NUCLEOTIDE SEQUENCE [LARGE SCALE GENOMIC DNA]</scope>
    <source>
        <strain evidence="4">TRED</strain>
    </source>
</reference>
<keyword evidence="2" id="KW-0812">Transmembrane</keyword>
<evidence type="ECO:0008006" key="5">
    <source>
        <dbReference type="Google" id="ProtNLM"/>
    </source>
</evidence>
<protein>
    <recommendedName>
        <fullName evidence="5">Phage minor structural protein</fullName>
    </recommendedName>
</protein>
<accession>A0A2M9HT82</accession>